<feature type="region of interest" description="Disordered" evidence="1">
    <location>
        <begin position="178"/>
        <end position="206"/>
    </location>
</feature>
<comment type="caution">
    <text evidence="2">The sequence shown here is derived from an EMBL/GenBank/DDBJ whole genome shotgun (WGS) entry which is preliminary data.</text>
</comment>
<reference evidence="2" key="1">
    <citation type="submission" date="2023-01" db="EMBL/GenBank/DDBJ databases">
        <title>Colletotrichum chrysophilum M932 genome sequence.</title>
        <authorList>
            <person name="Baroncelli R."/>
        </authorList>
    </citation>
    <scope>NUCLEOTIDE SEQUENCE</scope>
    <source>
        <strain evidence="2">M932</strain>
    </source>
</reference>
<evidence type="ECO:0000256" key="1">
    <source>
        <dbReference type="SAM" id="MobiDB-lite"/>
    </source>
</evidence>
<dbReference type="AlphaFoldDB" id="A0AAD9A175"/>
<sequence>MEFNQSSARERRREERRRQRAYDRELEERLLQENAAAEATMSLVFESGTNIQHQPEGVQIDSGEAMAVAPRRNVDFGSSQNKVVRWAQDDEVIEIPRLTYGDDSDAAVSREFTTRENTVTATAASMDENALSEHHAAPRPGNNLSYVDGLFINAGAHVESLTWTKTETNNHNHYYAHAQAQQQQHQQEERQQPTIEAAPKQDGAGY</sequence>
<proteinExistence type="predicted"/>
<evidence type="ECO:0000313" key="2">
    <source>
        <dbReference type="EMBL" id="KAK1839214.1"/>
    </source>
</evidence>
<accession>A0AAD9A175</accession>
<feature type="compositionally biased region" description="Basic and acidic residues" evidence="1">
    <location>
        <begin position="8"/>
        <end position="23"/>
    </location>
</feature>
<dbReference type="Proteomes" id="UP001243330">
    <property type="component" value="Unassembled WGS sequence"/>
</dbReference>
<feature type="region of interest" description="Disordered" evidence="1">
    <location>
        <begin position="1"/>
        <end position="23"/>
    </location>
</feature>
<protein>
    <submittedName>
        <fullName evidence="2">Uncharacterized protein</fullName>
    </submittedName>
</protein>
<dbReference type="EMBL" id="JAQOWY010000703">
    <property type="protein sequence ID" value="KAK1839214.1"/>
    <property type="molecule type" value="Genomic_DNA"/>
</dbReference>
<gene>
    <name evidence="2" type="ORF">CCHR01_18158</name>
</gene>
<organism evidence="2 3">
    <name type="scientific">Colletotrichum chrysophilum</name>
    <dbReference type="NCBI Taxonomy" id="1836956"/>
    <lineage>
        <taxon>Eukaryota</taxon>
        <taxon>Fungi</taxon>
        <taxon>Dikarya</taxon>
        <taxon>Ascomycota</taxon>
        <taxon>Pezizomycotina</taxon>
        <taxon>Sordariomycetes</taxon>
        <taxon>Hypocreomycetidae</taxon>
        <taxon>Glomerellales</taxon>
        <taxon>Glomerellaceae</taxon>
        <taxon>Colletotrichum</taxon>
        <taxon>Colletotrichum gloeosporioides species complex</taxon>
    </lineage>
</organism>
<keyword evidence="3" id="KW-1185">Reference proteome</keyword>
<evidence type="ECO:0000313" key="3">
    <source>
        <dbReference type="Proteomes" id="UP001243330"/>
    </source>
</evidence>
<name>A0AAD9A175_9PEZI</name>